<evidence type="ECO:0000313" key="8">
    <source>
        <dbReference type="Proteomes" id="UP000436088"/>
    </source>
</evidence>
<proteinExistence type="predicted"/>
<dbReference type="SUPFAM" id="SSF57850">
    <property type="entry name" value="RING/U-box"/>
    <property type="match status" value="1"/>
</dbReference>
<evidence type="ECO:0000256" key="1">
    <source>
        <dbReference type="ARBA" id="ARBA00000900"/>
    </source>
</evidence>
<dbReference type="GO" id="GO:0016567">
    <property type="term" value="P:protein ubiquitination"/>
    <property type="evidence" value="ECO:0007669"/>
    <property type="project" value="TreeGrafter"/>
</dbReference>
<feature type="domain" description="RING-type" evidence="6">
    <location>
        <begin position="161"/>
        <end position="195"/>
    </location>
</feature>
<dbReference type="PANTHER" id="PTHR15710:SF217">
    <property type="entry name" value="E3 UBIQUITIN-PROTEIN LIGASE RDUF2"/>
    <property type="match status" value="1"/>
</dbReference>
<dbReference type="GO" id="GO:0061630">
    <property type="term" value="F:ubiquitin protein ligase activity"/>
    <property type="evidence" value="ECO:0007669"/>
    <property type="project" value="UniProtKB-EC"/>
</dbReference>
<dbReference type="Pfam" id="PF13639">
    <property type="entry name" value="zf-RING_2"/>
    <property type="match status" value="1"/>
</dbReference>
<keyword evidence="3" id="KW-0479">Metal-binding</keyword>
<sequence length="200" mass="22515">MGFTYNGFVHHVFASRIIRESNQQLPLSQLQIQLTINFTLTFRCLDCADSFPIPDQETVTFDLTLLNQRDGILRLLAPAFTSVGISSDSHEMLTYTIIQRGLEISFNSGLNCKVLHLESVIEAFVDVSESCLELIKSRVLEGFETYHYGTVPVRVEDGEEGFKVGSYAARMPCSHAFHPKCIGKWLHLSHCCPLCPFELP</sequence>
<dbReference type="AlphaFoldDB" id="A0A6A3BBH1"/>
<evidence type="ECO:0000256" key="4">
    <source>
        <dbReference type="ARBA" id="ARBA00022771"/>
    </source>
</evidence>
<accession>A0A6A3BBH1</accession>
<keyword evidence="4" id="KW-0863">Zinc-finger</keyword>
<evidence type="ECO:0000256" key="5">
    <source>
        <dbReference type="ARBA" id="ARBA00022833"/>
    </source>
</evidence>
<dbReference type="GO" id="GO:0008270">
    <property type="term" value="F:zinc ion binding"/>
    <property type="evidence" value="ECO:0007669"/>
    <property type="project" value="UniProtKB-KW"/>
</dbReference>
<protein>
    <recommendedName>
        <fullName evidence="2">RING-type E3 ubiquitin transferase</fullName>
        <ecNumber evidence="2">2.3.2.27</ecNumber>
    </recommendedName>
</protein>
<dbReference type="Proteomes" id="UP000436088">
    <property type="component" value="Unassembled WGS sequence"/>
</dbReference>
<keyword evidence="5" id="KW-0862">Zinc</keyword>
<gene>
    <name evidence="7" type="ORF">F3Y22_tig00110198pilonHSYRG00105</name>
</gene>
<comment type="catalytic activity">
    <reaction evidence="1">
        <text>S-ubiquitinyl-[E2 ubiquitin-conjugating enzyme]-L-cysteine + [acceptor protein]-L-lysine = [E2 ubiquitin-conjugating enzyme]-L-cysteine + N(6)-ubiquitinyl-[acceptor protein]-L-lysine.</text>
        <dbReference type="EC" id="2.3.2.27"/>
    </reaction>
</comment>
<dbReference type="EMBL" id="VEPZ02000872">
    <property type="protein sequence ID" value="KAE8714274.1"/>
    <property type="molecule type" value="Genomic_DNA"/>
</dbReference>
<evidence type="ECO:0000256" key="2">
    <source>
        <dbReference type="ARBA" id="ARBA00012483"/>
    </source>
</evidence>
<evidence type="ECO:0000256" key="3">
    <source>
        <dbReference type="ARBA" id="ARBA00022723"/>
    </source>
</evidence>
<organism evidence="7 8">
    <name type="scientific">Hibiscus syriacus</name>
    <name type="common">Rose of Sharon</name>
    <dbReference type="NCBI Taxonomy" id="106335"/>
    <lineage>
        <taxon>Eukaryota</taxon>
        <taxon>Viridiplantae</taxon>
        <taxon>Streptophyta</taxon>
        <taxon>Embryophyta</taxon>
        <taxon>Tracheophyta</taxon>
        <taxon>Spermatophyta</taxon>
        <taxon>Magnoliopsida</taxon>
        <taxon>eudicotyledons</taxon>
        <taxon>Gunneridae</taxon>
        <taxon>Pentapetalae</taxon>
        <taxon>rosids</taxon>
        <taxon>malvids</taxon>
        <taxon>Malvales</taxon>
        <taxon>Malvaceae</taxon>
        <taxon>Malvoideae</taxon>
        <taxon>Hibiscus</taxon>
    </lineage>
</organism>
<dbReference type="GO" id="GO:0005737">
    <property type="term" value="C:cytoplasm"/>
    <property type="evidence" value="ECO:0007669"/>
    <property type="project" value="TreeGrafter"/>
</dbReference>
<evidence type="ECO:0000313" key="7">
    <source>
        <dbReference type="EMBL" id="KAE8714274.1"/>
    </source>
</evidence>
<comment type="caution">
    <text evidence="7">The sequence shown here is derived from an EMBL/GenBank/DDBJ whole genome shotgun (WGS) entry which is preliminary data.</text>
</comment>
<dbReference type="EC" id="2.3.2.27" evidence="2"/>
<evidence type="ECO:0000259" key="6">
    <source>
        <dbReference type="Pfam" id="PF13639"/>
    </source>
</evidence>
<dbReference type="InterPro" id="IPR001841">
    <property type="entry name" value="Znf_RING"/>
</dbReference>
<name>A0A6A3BBH1_HIBSY</name>
<dbReference type="InterPro" id="IPR013083">
    <property type="entry name" value="Znf_RING/FYVE/PHD"/>
</dbReference>
<reference evidence="7" key="1">
    <citation type="submission" date="2019-09" db="EMBL/GenBank/DDBJ databases">
        <title>Draft genome information of white flower Hibiscus syriacus.</title>
        <authorList>
            <person name="Kim Y.-M."/>
        </authorList>
    </citation>
    <scope>NUCLEOTIDE SEQUENCE [LARGE SCALE GENOMIC DNA]</scope>
    <source>
        <strain evidence="7">YM2019G1</strain>
    </source>
</reference>
<dbReference type="Gene3D" id="3.30.40.10">
    <property type="entry name" value="Zinc/RING finger domain, C3HC4 (zinc finger)"/>
    <property type="match status" value="1"/>
</dbReference>
<keyword evidence="8" id="KW-1185">Reference proteome</keyword>
<dbReference type="PANTHER" id="PTHR15710">
    <property type="entry name" value="E3 UBIQUITIN-PROTEIN LIGASE PRAJA"/>
    <property type="match status" value="1"/>
</dbReference>